<dbReference type="InterPro" id="IPR000639">
    <property type="entry name" value="Epox_hydrolase-like"/>
</dbReference>
<dbReference type="PRINTS" id="PR00412">
    <property type="entry name" value="EPOXHYDRLASE"/>
</dbReference>
<sequence>MDTALYKDKKVSRGFTYHYFYHPATLGQPTLLILHGFPSSSYGWHRQVEYFRPKGYGLLIPDLLGAGDTEKPEDPQAFRMALIARDLIDLLDAEGLDKVVGIGHDWGSVVLSRTANLFQDRFHAFIWNVVAYSPPSHQRMDINAAIARLQSLTGNARYGYWKWYNEDDAYEICDKNIDAFVQLAYPESPEIWLEWLTPPGKAKQWTEENRQLGLPSWLTQDEYNKFRDTLAKGGLKSYLNYYKVAVRSLNYEDDQKIAQDAWVIQKPTLFVAAKYDAVATPAMGKANIEKYVPQAKIVELECGHWVQLEQTERLNELLSTGITHCTTGLAMVAMNSALYKDTTVTRGFTYHYYHSPASAGKPTLLFLHGYPSSSYDWHRQVEYFQPQGYGVLVPDCLGSGGTSKPDDPDLFTLVALAQDVADVLDAARVDKAVGIGHDWGSAVLSRLSDLHAERFEGFVWLALAYIPSFATVKGLARLLSPTGDDALGYWRYFADKDAYLECEKNVDSFIQLLYPVTPELWKDWFLPVGKTKEWIEGDRQMGRPHWMTQEEYRTIRDTLARSGLKSPNMYYGTIFSNANAESESKIPRETLAVRRPVLFLAATRDAVCVPAAGKSAMAQYAPHAKVVEIDRGHWLQFEATEQVNKELEAWLGSLGFS</sequence>
<dbReference type="InterPro" id="IPR000073">
    <property type="entry name" value="AB_hydrolase_1"/>
</dbReference>
<dbReference type="Gene3D" id="3.40.50.1820">
    <property type="entry name" value="alpha/beta hydrolase"/>
    <property type="match status" value="2"/>
</dbReference>
<evidence type="ECO:0000256" key="1">
    <source>
        <dbReference type="ARBA" id="ARBA00022801"/>
    </source>
</evidence>
<organism evidence="4 5">
    <name type="scientific">Trametes cubensis</name>
    <dbReference type="NCBI Taxonomy" id="1111947"/>
    <lineage>
        <taxon>Eukaryota</taxon>
        <taxon>Fungi</taxon>
        <taxon>Dikarya</taxon>
        <taxon>Basidiomycota</taxon>
        <taxon>Agaricomycotina</taxon>
        <taxon>Agaricomycetes</taxon>
        <taxon>Polyporales</taxon>
        <taxon>Polyporaceae</taxon>
        <taxon>Trametes</taxon>
    </lineage>
</organism>
<dbReference type="EMBL" id="JAPEVG010000134">
    <property type="protein sequence ID" value="KAJ8481543.1"/>
    <property type="molecule type" value="Genomic_DNA"/>
</dbReference>
<evidence type="ECO:0000313" key="5">
    <source>
        <dbReference type="Proteomes" id="UP001215151"/>
    </source>
</evidence>
<evidence type="ECO:0000259" key="3">
    <source>
        <dbReference type="Pfam" id="PF00561"/>
    </source>
</evidence>
<dbReference type="PANTHER" id="PTHR43329">
    <property type="entry name" value="EPOXIDE HYDROLASE"/>
    <property type="match status" value="1"/>
</dbReference>
<feature type="domain" description="AB hydrolase-1" evidence="3">
    <location>
        <begin position="362"/>
        <end position="463"/>
    </location>
</feature>
<evidence type="ECO:0000256" key="2">
    <source>
        <dbReference type="ARBA" id="ARBA00038334"/>
    </source>
</evidence>
<keyword evidence="1" id="KW-0378">Hydrolase</keyword>
<comment type="caution">
    <text evidence="4">The sequence shown here is derived from an EMBL/GenBank/DDBJ whole genome shotgun (WGS) entry which is preliminary data.</text>
</comment>
<dbReference type="SUPFAM" id="SSF53474">
    <property type="entry name" value="alpha/beta-Hydrolases"/>
    <property type="match status" value="2"/>
</dbReference>
<evidence type="ECO:0000313" key="4">
    <source>
        <dbReference type="EMBL" id="KAJ8481543.1"/>
    </source>
</evidence>
<name>A0AAD7TU63_9APHY</name>
<reference evidence="4" key="1">
    <citation type="submission" date="2022-11" db="EMBL/GenBank/DDBJ databases">
        <title>Genome Sequence of Cubamyces cubensis.</title>
        <authorList>
            <person name="Buettner E."/>
        </authorList>
    </citation>
    <scope>NUCLEOTIDE SEQUENCE</scope>
    <source>
        <strain evidence="4">MPL-01</strain>
    </source>
</reference>
<dbReference type="Pfam" id="PF00561">
    <property type="entry name" value="Abhydrolase_1"/>
    <property type="match status" value="2"/>
</dbReference>
<dbReference type="Proteomes" id="UP001215151">
    <property type="component" value="Unassembled WGS sequence"/>
</dbReference>
<feature type="domain" description="AB hydrolase-1" evidence="3">
    <location>
        <begin position="29"/>
        <end position="126"/>
    </location>
</feature>
<proteinExistence type="inferred from homology"/>
<dbReference type="GO" id="GO:0016787">
    <property type="term" value="F:hydrolase activity"/>
    <property type="evidence" value="ECO:0007669"/>
    <property type="project" value="UniProtKB-KW"/>
</dbReference>
<dbReference type="InterPro" id="IPR029058">
    <property type="entry name" value="AB_hydrolase_fold"/>
</dbReference>
<gene>
    <name evidence="4" type="ORF">ONZ51_g5939</name>
</gene>
<protein>
    <recommendedName>
        <fullName evidence="3">AB hydrolase-1 domain-containing protein</fullName>
    </recommendedName>
</protein>
<comment type="similarity">
    <text evidence="2">Belongs to the AB hydrolase superfamily. Epoxide hydrolase family.</text>
</comment>
<accession>A0AAD7TU63</accession>
<dbReference type="AlphaFoldDB" id="A0AAD7TU63"/>
<keyword evidence="5" id="KW-1185">Reference proteome</keyword>